<evidence type="ECO:0008006" key="4">
    <source>
        <dbReference type="Google" id="ProtNLM"/>
    </source>
</evidence>
<comment type="caution">
    <text evidence="2">The sequence shown here is derived from an EMBL/GenBank/DDBJ whole genome shotgun (WGS) entry which is preliminary data.</text>
</comment>
<evidence type="ECO:0000313" key="3">
    <source>
        <dbReference type="Proteomes" id="UP000245962"/>
    </source>
</evidence>
<reference evidence="2 3" key="1">
    <citation type="submission" date="2018-04" db="EMBL/GenBank/DDBJ databases">
        <title>Marixanthomonas spongiae HN-E44 sp. nov., isolated from a marine sponge.</title>
        <authorList>
            <person name="Luo L."/>
            <person name="Zhuang L."/>
        </authorList>
    </citation>
    <scope>NUCLEOTIDE SEQUENCE [LARGE SCALE GENOMIC DNA]</scope>
    <source>
        <strain evidence="2 3">HN-E44</strain>
    </source>
</reference>
<keyword evidence="1" id="KW-1133">Transmembrane helix</keyword>
<name>A0A2U0I3B9_9FLAO</name>
<evidence type="ECO:0000256" key="1">
    <source>
        <dbReference type="SAM" id="Phobius"/>
    </source>
</evidence>
<accession>A0A2U0I3B9</accession>
<protein>
    <recommendedName>
        <fullName evidence="4">DUF3325 domain-containing protein</fullName>
    </recommendedName>
</protein>
<organism evidence="2 3">
    <name type="scientific">Marixanthomonas spongiae</name>
    <dbReference type="NCBI Taxonomy" id="2174845"/>
    <lineage>
        <taxon>Bacteria</taxon>
        <taxon>Pseudomonadati</taxon>
        <taxon>Bacteroidota</taxon>
        <taxon>Flavobacteriia</taxon>
        <taxon>Flavobacteriales</taxon>
        <taxon>Flavobacteriaceae</taxon>
        <taxon>Marixanthomonas</taxon>
    </lineage>
</organism>
<dbReference type="Proteomes" id="UP000245962">
    <property type="component" value="Unassembled WGS sequence"/>
</dbReference>
<keyword evidence="1" id="KW-0472">Membrane</keyword>
<evidence type="ECO:0000313" key="2">
    <source>
        <dbReference type="EMBL" id="PVW15589.1"/>
    </source>
</evidence>
<dbReference type="OrthoDB" id="9912458at2"/>
<proteinExistence type="predicted"/>
<feature type="transmembrane region" description="Helical" evidence="1">
    <location>
        <begin position="95"/>
        <end position="112"/>
    </location>
</feature>
<sequence length="113" mass="12494">MITTTILFTVLGFYLLLLASKRAAVPARVPERELALKNKQVFKISGVVLLLIAFVAGSLFWGLVAGIISEFIILSIVASLAIILVPLQLINYKQMTVIFILSFIFEVYLTYAS</sequence>
<feature type="transmembrane region" description="Helical" evidence="1">
    <location>
        <begin position="42"/>
        <end position="64"/>
    </location>
</feature>
<dbReference type="AlphaFoldDB" id="A0A2U0I3B9"/>
<keyword evidence="3" id="KW-1185">Reference proteome</keyword>
<dbReference type="RefSeq" id="WP_116693612.1">
    <property type="nucleotide sequence ID" value="NZ_QEHR01000003.1"/>
</dbReference>
<keyword evidence="1" id="KW-0812">Transmembrane</keyword>
<feature type="transmembrane region" description="Helical" evidence="1">
    <location>
        <begin position="71"/>
        <end position="89"/>
    </location>
</feature>
<gene>
    <name evidence="2" type="ORF">DDV96_04785</name>
</gene>
<dbReference type="EMBL" id="QEHR01000003">
    <property type="protein sequence ID" value="PVW15589.1"/>
    <property type="molecule type" value="Genomic_DNA"/>
</dbReference>